<feature type="compositionally biased region" description="Low complexity" evidence="5">
    <location>
        <begin position="131"/>
        <end position="149"/>
    </location>
</feature>
<reference evidence="8" key="1">
    <citation type="journal article" date="2019" name="Int. J. Syst. Evol. Microbiol.">
        <title>The Global Catalogue of Microorganisms (GCM) 10K type strain sequencing project: providing services to taxonomists for standard genome sequencing and annotation.</title>
        <authorList>
            <consortium name="The Broad Institute Genomics Platform"/>
            <consortium name="The Broad Institute Genome Sequencing Center for Infectious Disease"/>
            <person name="Wu L."/>
            <person name="Ma J."/>
        </authorList>
    </citation>
    <scope>NUCLEOTIDE SEQUENCE [LARGE SCALE GENOMIC DNA]</scope>
    <source>
        <strain evidence="8">JCM 17810</strain>
    </source>
</reference>
<feature type="compositionally biased region" description="Acidic residues" evidence="5">
    <location>
        <begin position="463"/>
        <end position="472"/>
    </location>
</feature>
<dbReference type="Pfam" id="PF01734">
    <property type="entry name" value="Patatin"/>
    <property type="match status" value="1"/>
</dbReference>
<proteinExistence type="predicted"/>
<evidence type="ECO:0000256" key="5">
    <source>
        <dbReference type="SAM" id="MobiDB-lite"/>
    </source>
</evidence>
<dbReference type="Proteomes" id="UP001500622">
    <property type="component" value="Unassembled WGS sequence"/>
</dbReference>
<dbReference type="SUPFAM" id="SSF52151">
    <property type="entry name" value="FabD/lysophospholipase-like"/>
    <property type="match status" value="1"/>
</dbReference>
<dbReference type="PANTHER" id="PTHR14226">
    <property type="entry name" value="NEUROPATHY TARGET ESTERASE/SWISS CHEESE D.MELANOGASTER"/>
    <property type="match status" value="1"/>
</dbReference>
<dbReference type="PROSITE" id="PS51635">
    <property type="entry name" value="PNPLA"/>
    <property type="match status" value="1"/>
</dbReference>
<feature type="region of interest" description="Disordered" evidence="5">
    <location>
        <begin position="131"/>
        <end position="170"/>
    </location>
</feature>
<evidence type="ECO:0000256" key="1">
    <source>
        <dbReference type="ARBA" id="ARBA00022801"/>
    </source>
</evidence>
<keyword evidence="2 4" id="KW-0442">Lipid degradation</keyword>
<comment type="caution">
    <text evidence="7">The sequence shown here is derived from an EMBL/GenBank/DDBJ whole genome shotgun (WGS) entry which is preliminary data.</text>
</comment>
<feature type="active site" description="Nucleophile" evidence="4">
    <location>
        <position position="53"/>
    </location>
</feature>
<dbReference type="InterPro" id="IPR002641">
    <property type="entry name" value="PNPLA_dom"/>
</dbReference>
<protein>
    <recommendedName>
        <fullName evidence="6">PNPLA domain-containing protein</fullName>
    </recommendedName>
</protein>
<feature type="short sequence motif" description="GXSXG" evidence="4">
    <location>
        <begin position="51"/>
        <end position="55"/>
    </location>
</feature>
<organism evidence="7 8">
    <name type="scientific">Georgenia halophila</name>
    <dbReference type="NCBI Taxonomy" id="620889"/>
    <lineage>
        <taxon>Bacteria</taxon>
        <taxon>Bacillati</taxon>
        <taxon>Actinomycetota</taxon>
        <taxon>Actinomycetes</taxon>
        <taxon>Micrococcales</taxon>
        <taxon>Bogoriellaceae</taxon>
        <taxon>Georgenia</taxon>
    </lineage>
</organism>
<sequence length="533" mass="58044">MRDVLPGPARHQRREVTGLVLSGGGSRADFQIGALRYLYDRVGVTPEVVVGTSAGSILASVLAQSADHAGQRRSLAALERLWGEMQDSTDMFAPHDWFDRLRRRGPEWMAAFQKRQQRQSPLGRTFARAATTTTTATAASSPRAPGSGTLPARPTSGPFAPGGPLDPGAVRDRLRTMAANRPWPPPREDHGETGGTIGVVEFLTALREVGRARPDLEIILRGAERERAMYQPGPFVDRLLNPDVFAGTRVAASGVTLRVAAVSLESGELRYVTEAGTLVDRENRPLGDETVDIVDGIRASCAIPAVFAPVPLLDENYVDGGVRETLPAEIAMDHLDVTRCFAVVASPLGVPRESSYADKDMISVVVRSAAGIMADEGLRDEIERARRDGAVVIAPELDIHDMLTVDPGLTAISMDYGYLRAAEAVHGATPEQARLTREIVLLRREIWERERGLLETFPLVDEQADNGTEDEAAAFPPDTSGSDTETNELVALKRRLRAMVTRVPADRLPPGADSWWQTFEKHAFDVDRDPSWS</sequence>
<keyword evidence="1 4" id="KW-0378">Hydrolase</keyword>
<name>A0ABP8LBT0_9MICO</name>
<evidence type="ECO:0000256" key="4">
    <source>
        <dbReference type="PROSITE-ProRule" id="PRU01161"/>
    </source>
</evidence>
<dbReference type="InterPro" id="IPR016035">
    <property type="entry name" value="Acyl_Trfase/lysoPLipase"/>
</dbReference>
<comment type="caution">
    <text evidence="4">Lacks conserved residue(s) required for the propagation of feature annotation.</text>
</comment>
<gene>
    <name evidence="7" type="ORF">GCM10023169_25720</name>
</gene>
<keyword evidence="8" id="KW-1185">Reference proteome</keyword>
<evidence type="ECO:0000313" key="7">
    <source>
        <dbReference type="EMBL" id="GAA4426672.1"/>
    </source>
</evidence>
<evidence type="ECO:0000256" key="2">
    <source>
        <dbReference type="ARBA" id="ARBA00022963"/>
    </source>
</evidence>
<evidence type="ECO:0000313" key="8">
    <source>
        <dbReference type="Proteomes" id="UP001500622"/>
    </source>
</evidence>
<feature type="region of interest" description="Disordered" evidence="5">
    <location>
        <begin position="463"/>
        <end position="486"/>
    </location>
</feature>
<dbReference type="RefSeq" id="WP_345216661.1">
    <property type="nucleotide sequence ID" value="NZ_BAABGN010000011.1"/>
</dbReference>
<dbReference type="Gene3D" id="3.40.1090.10">
    <property type="entry name" value="Cytosolic phospholipase A2 catalytic domain"/>
    <property type="match status" value="2"/>
</dbReference>
<feature type="domain" description="PNPLA" evidence="6">
    <location>
        <begin position="19"/>
        <end position="332"/>
    </location>
</feature>
<accession>A0ABP8LBT0</accession>
<evidence type="ECO:0000259" key="6">
    <source>
        <dbReference type="PROSITE" id="PS51635"/>
    </source>
</evidence>
<dbReference type="PANTHER" id="PTHR14226:SF29">
    <property type="entry name" value="NEUROPATHY TARGET ESTERASE SWS"/>
    <property type="match status" value="1"/>
</dbReference>
<dbReference type="EMBL" id="BAABGN010000011">
    <property type="protein sequence ID" value="GAA4426672.1"/>
    <property type="molecule type" value="Genomic_DNA"/>
</dbReference>
<feature type="active site" description="Proton acceptor" evidence="4">
    <location>
        <position position="319"/>
    </location>
</feature>
<dbReference type="InterPro" id="IPR050301">
    <property type="entry name" value="NTE"/>
</dbReference>
<evidence type="ECO:0000256" key="3">
    <source>
        <dbReference type="ARBA" id="ARBA00023098"/>
    </source>
</evidence>
<keyword evidence="3 4" id="KW-0443">Lipid metabolism</keyword>
<feature type="short sequence motif" description="DGA/G" evidence="4">
    <location>
        <begin position="319"/>
        <end position="321"/>
    </location>
</feature>